<sequence length="357" mass="38914">MYYRVADWLKAIIFALAVLLLYVFIGNILHTISLFVTAAIIVFVIHPIIGFLEKQKVNRGLAIALTYLAFFGLLTAILLTIGPIIADEFRSFLADLPKYVASLRTQTAYVTRALERVGLTRLLPIDPNSLVSQATSIATSQVQNVFSLIPSLVSLITDMFLVFIVSLYMLIFLPSIDRSMRSALPSELSSVYDRFLVSMKTALSKYLLGQLAFMATIGVASGIGVWIVGLPFPALLGFWAGLTEIIPVLGPVLGAIPSIIVALTIKPILALYVVIVFIVIQQLENNVLAPFILGGTVGLNPLLIMFGIIAGGEIAGIVGIFLAVPVLVVVSNIIRFISHNFNYERVKDGPDRIIIRK</sequence>
<evidence type="ECO:0000256" key="6">
    <source>
        <dbReference type="SAM" id="Phobius"/>
    </source>
</evidence>
<keyword evidence="5 6" id="KW-0472">Membrane</keyword>
<keyword evidence="3 6" id="KW-0812">Transmembrane</keyword>
<feature type="transmembrane region" description="Helical" evidence="6">
    <location>
        <begin position="252"/>
        <end position="280"/>
    </location>
</feature>
<dbReference type="GO" id="GO:0055085">
    <property type="term" value="P:transmembrane transport"/>
    <property type="evidence" value="ECO:0007669"/>
    <property type="project" value="TreeGrafter"/>
</dbReference>
<feature type="transmembrane region" description="Helical" evidence="6">
    <location>
        <begin position="64"/>
        <end position="86"/>
    </location>
</feature>
<comment type="subcellular location">
    <subcellularLocation>
        <location evidence="1">Membrane</location>
        <topology evidence="1">Multi-pass membrane protein</topology>
    </subcellularLocation>
</comment>
<dbReference type="Pfam" id="PF01594">
    <property type="entry name" value="AI-2E_transport"/>
    <property type="match status" value="1"/>
</dbReference>
<protein>
    <recommendedName>
        <fullName evidence="9">AI-2E family transporter</fullName>
    </recommendedName>
</protein>
<feature type="transmembrane region" description="Helical" evidence="6">
    <location>
        <begin position="287"/>
        <end position="308"/>
    </location>
</feature>
<reference evidence="8" key="1">
    <citation type="submission" date="2017-09" db="EMBL/GenBank/DDBJ databases">
        <title>Depth-based differentiation of microbial function through sediment-hosted aquifers and enrichment of novel symbionts in the deep terrestrial subsurface.</title>
        <authorList>
            <person name="Probst A.J."/>
            <person name="Ladd B."/>
            <person name="Jarett J.K."/>
            <person name="Geller-Mcgrath D.E."/>
            <person name="Sieber C.M.K."/>
            <person name="Emerson J.B."/>
            <person name="Anantharaman K."/>
            <person name="Thomas B.C."/>
            <person name="Malmstrom R."/>
            <person name="Stieglmeier M."/>
            <person name="Klingl A."/>
            <person name="Woyke T."/>
            <person name="Ryan C.M."/>
            <person name="Banfield J.F."/>
        </authorList>
    </citation>
    <scope>NUCLEOTIDE SEQUENCE [LARGE SCALE GENOMIC DNA]</scope>
</reference>
<dbReference type="EMBL" id="PFNG01000242">
    <property type="protein sequence ID" value="PIZ35404.1"/>
    <property type="molecule type" value="Genomic_DNA"/>
</dbReference>
<dbReference type="GO" id="GO:0016020">
    <property type="term" value="C:membrane"/>
    <property type="evidence" value="ECO:0007669"/>
    <property type="project" value="UniProtKB-SubCell"/>
</dbReference>
<feature type="transmembrane region" description="Helical" evidence="6">
    <location>
        <begin position="7"/>
        <end position="25"/>
    </location>
</feature>
<comment type="caution">
    <text evidence="7">The sequence shown here is derived from an EMBL/GenBank/DDBJ whole genome shotgun (WGS) entry which is preliminary data.</text>
</comment>
<evidence type="ECO:0000256" key="4">
    <source>
        <dbReference type="ARBA" id="ARBA00022989"/>
    </source>
</evidence>
<proteinExistence type="inferred from homology"/>
<feature type="transmembrane region" description="Helical" evidence="6">
    <location>
        <begin position="152"/>
        <end position="173"/>
    </location>
</feature>
<dbReference type="Proteomes" id="UP000230956">
    <property type="component" value="Unassembled WGS sequence"/>
</dbReference>
<evidence type="ECO:0000313" key="7">
    <source>
        <dbReference type="EMBL" id="PIZ35404.1"/>
    </source>
</evidence>
<evidence type="ECO:0000256" key="2">
    <source>
        <dbReference type="ARBA" id="ARBA00009773"/>
    </source>
</evidence>
<evidence type="ECO:0000256" key="3">
    <source>
        <dbReference type="ARBA" id="ARBA00022692"/>
    </source>
</evidence>
<evidence type="ECO:0000256" key="1">
    <source>
        <dbReference type="ARBA" id="ARBA00004141"/>
    </source>
</evidence>
<name>A0A2M7T5D8_9ACTN</name>
<organism evidence="7 8">
    <name type="scientific">Candidatus Aquicultor secundus</name>
    <dbReference type="NCBI Taxonomy" id="1973895"/>
    <lineage>
        <taxon>Bacteria</taxon>
        <taxon>Bacillati</taxon>
        <taxon>Actinomycetota</taxon>
        <taxon>Candidatus Aquicultoria</taxon>
        <taxon>Candidatus Aquicultorales</taxon>
        <taxon>Candidatus Aquicultoraceae</taxon>
        <taxon>Candidatus Aquicultor</taxon>
    </lineage>
</organism>
<dbReference type="PANTHER" id="PTHR21716:SF62">
    <property type="entry name" value="TRANSPORT PROTEIN YDBI-RELATED"/>
    <property type="match status" value="1"/>
</dbReference>
<comment type="similarity">
    <text evidence="2">Belongs to the autoinducer-2 exporter (AI-2E) (TC 2.A.86) family.</text>
</comment>
<feature type="transmembrane region" description="Helical" evidence="6">
    <location>
        <begin position="314"/>
        <end position="337"/>
    </location>
</feature>
<dbReference type="AlphaFoldDB" id="A0A2M7T5D8"/>
<feature type="transmembrane region" description="Helical" evidence="6">
    <location>
        <begin position="206"/>
        <end position="232"/>
    </location>
</feature>
<evidence type="ECO:0008006" key="9">
    <source>
        <dbReference type="Google" id="ProtNLM"/>
    </source>
</evidence>
<dbReference type="PANTHER" id="PTHR21716">
    <property type="entry name" value="TRANSMEMBRANE PROTEIN"/>
    <property type="match status" value="1"/>
</dbReference>
<keyword evidence="4 6" id="KW-1133">Transmembrane helix</keyword>
<gene>
    <name evidence="7" type="ORF">COY37_10420</name>
</gene>
<dbReference type="InterPro" id="IPR002549">
    <property type="entry name" value="AI-2E-like"/>
</dbReference>
<feature type="transmembrane region" description="Helical" evidence="6">
    <location>
        <begin position="31"/>
        <end position="52"/>
    </location>
</feature>
<dbReference type="RefSeq" id="WP_286677695.1">
    <property type="nucleotide sequence ID" value="NZ_MNXI01000025.1"/>
</dbReference>
<accession>A0A2M7T5D8</accession>
<evidence type="ECO:0000313" key="8">
    <source>
        <dbReference type="Proteomes" id="UP000230956"/>
    </source>
</evidence>
<evidence type="ECO:0000256" key="5">
    <source>
        <dbReference type="ARBA" id="ARBA00023136"/>
    </source>
</evidence>